<protein>
    <submittedName>
        <fullName evidence="2">SET domain-containing protein-lysine N-methyltransferase</fullName>
    </submittedName>
</protein>
<evidence type="ECO:0000313" key="3">
    <source>
        <dbReference type="Proteomes" id="UP001272242"/>
    </source>
</evidence>
<keyword evidence="3" id="KW-1185">Reference proteome</keyword>
<comment type="caution">
    <text evidence="2">The sequence shown here is derived from an EMBL/GenBank/DDBJ whole genome shotgun (WGS) entry which is preliminary data.</text>
</comment>
<feature type="domain" description="SET" evidence="1">
    <location>
        <begin position="5"/>
        <end position="113"/>
    </location>
</feature>
<organism evidence="2 3">
    <name type="scientific">Gemmata algarum</name>
    <dbReference type="NCBI Taxonomy" id="2975278"/>
    <lineage>
        <taxon>Bacteria</taxon>
        <taxon>Pseudomonadati</taxon>
        <taxon>Planctomycetota</taxon>
        <taxon>Planctomycetia</taxon>
        <taxon>Gemmatales</taxon>
        <taxon>Gemmataceae</taxon>
        <taxon>Gemmata</taxon>
    </lineage>
</organism>
<dbReference type="SUPFAM" id="SSF82199">
    <property type="entry name" value="SET domain"/>
    <property type="match status" value="1"/>
</dbReference>
<evidence type="ECO:0000313" key="2">
    <source>
        <dbReference type="EMBL" id="MDY3558388.1"/>
    </source>
</evidence>
<dbReference type="PROSITE" id="PS50280">
    <property type="entry name" value="SET"/>
    <property type="match status" value="1"/>
</dbReference>
<gene>
    <name evidence="2" type="ORF">R5W23_005481</name>
</gene>
<dbReference type="InterPro" id="IPR046341">
    <property type="entry name" value="SET_dom_sf"/>
</dbReference>
<dbReference type="RefSeq" id="WP_320685318.1">
    <property type="nucleotide sequence ID" value="NZ_JAXBLV010000027.1"/>
</dbReference>
<dbReference type="InterPro" id="IPR001214">
    <property type="entry name" value="SET_dom"/>
</dbReference>
<dbReference type="EMBL" id="JAXBLV010000027">
    <property type="protein sequence ID" value="MDY3558388.1"/>
    <property type="molecule type" value="Genomic_DNA"/>
</dbReference>
<dbReference type="InterPro" id="IPR050869">
    <property type="entry name" value="H3K4_H4K5_MeTrfase"/>
</dbReference>
<name>A0ABU5EX30_9BACT</name>
<dbReference type="Gene3D" id="2.170.270.10">
    <property type="entry name" value="SET domain"/>
    <property type="match status" value="1"/>
</dbReference>
<dbReference type="SMART" id="SM00317">
    <property type="entry name" value="SET"/>
    <property type="match status" value="1"/>
</dbReference>
<reference evidence="3" key="1">
    <citation type="journal article" date="2023" name="Mar. Drugs">
        <title>Gemmata algarum, a Novel Planctomycete Isolated from an Algal Mat, Displays Antimicrobial Activity.</title>
        <authorList>
            <person name="Kumar G."/>
            <person name="Kallscheuer N."/>
            <person name="Kashif M."/>
            <person name="Ahamad S."/>
            <person name="Jagadeeshwari U."/>
            <person name="Pannikurungottu S."/>
            <person name="Haufschild T."/>
            <person name="Kabuu M."/>
            <person name="Sasikala C."/>
            <person name="Jogler C."/>
            <person name="Ramana C."/>
        </authorList>
    </citation>
    <scope>NUCLEOTIDE SEQUENCE [LARGE SCALE GENOMIC DNA]</scope>
    <source>
        <strain evidence="3">JC673</strain>
    </source>
</reference>
<dbReference type="PIRSF" id="PIRSF022536">
    <property type="entry name" value="A612L_SET"/>
    <property type="match status" value="1"/>
</dbReference>
<evidence type="ECO:0000259" key="1">
    <source>
        <dbReference type="PROSITE" id="PS50280"/>
    </source>
</evidence>
<dbReference type="Proteomes" id="UP001272242">
    <property type="component" value="Unassembled WGS sequence"/>
</dbReference>
<accession>A0ABU5EX30</accession>
<dbReference type="InterPro" id="IPR009207">
    <property type="entry name" value="SET7_MeTrfase"/>
</dbReference>
<dbReference type="PANTHER" id="PTHR12197">
    <property type="entry name" value="HISTONE-LYSINE N-METHYLTRANSFERASE SMYD"/>
    <property type="match status" value="1"/>
</dbReference>
<dbReference type="Pfam" id="PF00856">
    <property type="entry name" value="SET"/>
    <property type="match status" value="1"/>
</dbReference>
<sequence length="126" mass="14289">MNEPPALYVWKVRGMGRGVFAGRAYRAGEVIEVCPVVRIPTYPKGPGGKPLEHYVFEWDAGTGELAIALGYGSLYNHSPEPNARFNPRASREDIVFRALRDIEAGEQIFVDYRWDASHYERFRKAS</sequence>
<proteinExistence type="predicted"/>